<dbReference type="WBParaSite" id="DME_0000178601-mRNA-1">
    <property type="protein sequence ID" value="DME_0000178601-mRNA-1"/>
    <property type="gene ID" value="DME_0000178601"/>
</dbReference>
<dbReference type="Gene3D" id="3.30.710.10">
    <property type="entry name" value="Potassium Channel Kv1.1, Chain A"/>
    <property type="match status" value="1"/>
</dbReference>
<dbReference type="SMART" id="SM00225">
    <property type="entry name" value="BTB"/>
    <property type="match status" value="1"/>
</dbReference>
<dbReference type="Proteomes" id="UP000274756">
    <property type="component" value="Unassembled WGS sequence"/>
</dbReference>
<dbReference type="InterPro" id="IPR011333">
    <property type="entry name" value="SKP1/BTB/POZ_sf"/>
</dbReference>
<dbReference type="Pfam" id="PF02214">
    <property type="entry name" value="BTB_2"/>
    <property type="match status" value="1"/>
</dbReference>
<dbReference type="InterPro" id="IPR003131">
    <property type="entry name" value="T1-type_BTB"/>
</dbReference>
<dbReference type="FunFam" id="3.30.710.10:FF:000038">
    <property type="entry name" value="BTB/POZ domain-containing protein KCTD3 isoform X1"/>
    <property type="match status" value="1"/>
</dbReference>
<evidence type="ECO:0000256" key="2">
    <source>
        <dbReference type="ARBA" id="ARBA00022553"/>
    </source>
</evidence>
<keyword evidence="2" id="KW-0597">Phosphoprotein</keyword>
<sequence>MMTSQPYADFIVNLNVGGCRFATSRHTLTWIQDSFFTSLLSGRIPTVRDDSGAIFIDRDPELFRIILNYLRTRQVDLSSTTVMTLKHEAQYYGLSPLIKRLTLCEELEECACGDVLFHAYLPPPALPSDGGAYETSESSDKNASESKVNSTNCHMHTSIKSELSLMLRQSAREQKQLDPLRVRVIRAHHNSIAVGYANFVCCYRLVFLLYTSPRMDSAVRHVALNTKFGAQSSEKMLAVALANNEIHLWNISDADAQHGVKIGTFSLSGNVDKLFFIGSQLVALSKIGRVGIWHSMTHNWQVQDVVSISSYDTAGSFLLLGCTDGAIYYIDMQKFPLRMKDNDLLITELYRDPNSDIITAISVYLTPKTNLCGNWIEIAYGTSCGSVRVIVQHPETVGHGPQLFQTYTVHTSPITRVALTTNHLISVCSEYNHVRSWGVTRFRGMISTQPGSTSLASFKILTLDGTDDVLDSDSNDPGPFGDQDGEQVFVQRVVPNTNQVFVRLASSGDRLCTIRSVDSSPITAFLVHECEGSTRIGSRPRRFLFTGTSSGTIQVNILKIFGELDLWYTFGI</sequence>
<evidence type="ECO:0000313" key="10">
    <source>
        <dbReference type="WBParaSite" id="DME_0000178601-mRNA-1"/>
    </source>
</evidence>
<dbReference type="SUPFAM" id="SSF50978">
    <property type="entry name" value="WD40 repeat-like"/>
    <property type="match status" value="1"/>
</dbReference>
<evidence type="ECO:0000313" key="8">
    <source>
        <dbReference type="Proteomes" id="UP000038040"/>
    </source>
</evidence>
<comment type="similarity">
    <text evidence="1">Belongs to the KCTD3 family.</text>
</comment>
<name>A0A0N4U4R2_DRAME</name>
<dbReference type="SUPFAM" id="SSF54695">
    <property type="entry name" value="POZ domain"/>
    <property type="match status" value="1"/>
</dbReference>
<dbReference type="EMBL" id="UYYG01001154">
    <property type="protein sequence ID" value="VDN56173.1"/>
    <property type="molecule type" value="Genomic_DNA"/>
</dbReference>
<evidence type="ECO:0000256" key="1">
    <source>
        <dbReference type="ARBA" id="ARBA00009572"/>
    </source>
</evidence>
<reference evidence="10" key="1">
    <citation type="submission" date="2017-02" db="UniProtKB">
        <authorList>
            <consortium name="WormBaseParasite"/>
        </authorList>
    </citation>
    <scope>IDENTIFICATION</scope>
</reference>
<feature type="domain" description="BTB" evidence="6">
    <location>
        <begin position="8"/>
        <end position="79"/>
    </location>
</feature>
<organism evidence="8 10">
    <name type="scientific">Dracunculus medinensis</name>
    <name type="common">Guinea worm</name>
    <dbReference type="NCBI Taxonomy" id="318479"/>
    <lineage>
        <taxon>Eukaryota</taxon>
        <taxon>Metazoa</taxon>
        <taxon>Ecdysozoa</taxon>
        <taxon>Nematoda</taxon>
        <taxon>Chromadorea</taxon>
        <taxon>Rhabditida</taxon>
        <taxon>Spirurina</taxon>
        <taxon>Dracunculoidea</taxon>
        <taxon>Dracunculidae</taxon>
        <taxon>Dracunculus</taxon>
    </lineage>
</organism>
<dbReference type="InterPro" id="IPR036322">
    <property type="entry name" value="WD40_repeat_dom_sf"/>
</dbReference>
<dbReference type="InterPro" id="IPR000210">
    <property type="entry name" value="BTB/POZ_dom"/>
</dbReference>
<keyword evidence="3" id="KW-0853">WD repeat</keyword>
<dbReference type="Gene3D" id="2.130.10.10">
    <property type="entry name" value="YVTN repeat-like/Quinoprotein amine dehydrogenase"/>
    <property type="match status" value="1"/>
</dbReference>
<proteinExistence type="inferred from homology"/>
<feature type="region of interest" description="Disordered" evidence="5">
    <location>
        <begin position="129"/>
        <end position="151"/>
    </location>
</feature>
<dbReference type="InterPro" id="IPR047876">
    <property type="entry name" value="SHKBP1/KCTD3"/>
</dbReference>
<dbReference type="PROSITE" id="PS50097">
    <property type="entry name" value="BTB"/>
    <property type="match status" value="1"/>
</dbReference>
<dbReference type="PANTHER" id="PTHR15859">
    <property type="entry name" value="SETA BINDING PROTEIN 1"/>
    <property type="match status" value="1"/>
</dbReference>
<evidence type="ECO:0000256" key="4">
    <source>
        <dbReference type="ARBA" id="ARBA00022737"/>
    </source>
</evidence>
<dbReference type="InterPro" id="IPR015943">
    <property type="entry name" value="WD40/YVTN_repeat-like_dom_sf"/>
</dbReference>
<dbReference type="PANTHER" id="PTHR15859:SF1">
    <property type="entry name" value="BTB DOMAIN-CONTAINING PROTEIN"/>
    <property type="match status" value="1"/>
</dbReference>
<dbReference type="OrthoDB" id="6077599at2759"/>
<gene>
    <name evidence="7" type="ORF">DME_LOCUS6146</name>
</gene>
<protein>
    <submittedName>
        <fullName evidence="10">BTB domain-containing protein</fullName>
    </submittedName>
</protein>
<reference evidence="7 9" key="2">
    <citation type="submission" date="2018-11" db="EMBL/GenBank/DDBJ databases">
        <authorList>
            <consortium name="Pathogen Informatics"/>
        </authorList>
    </citation>
    <scope>NUCLEOTIDE SEQUENCE [LARGE SCALE GENOMIC DNA]</scope>
</reference>
<dbReference type="GO" id="GO:0051260">
    <property type="term" value="P:protein homooligomerization"/>
    <property type="evidence" value="ECO:0007669"/>
    <property type="project" value="InterPro"/>
</dbReference>
<dbReference type="AlphaFoldDB" id="A0A0N4U4R2"/>
<dbReference type="Proteomes" id="UP000038040">
    <property type="component" value="Unplaced"/>
</dbReference>
<accession>A0A0N4U4R2</accession>
<evidence type="ECO:0000313" key="9">
    <source>
        <dbReference type="Proteomes" id="UP000274756"/>
    </source>
</evidence>
<keyword evidence="9" id="KW-1185">Reference proteome</keyword>
<evidence type="ECO:0000259" key="6">
    <source>
        <dbReference type="PROSITE" id="PS50097"/>
    </source>
</evidence>
<evidence type="ECO:0000256" key="3">
    <source>
        <dbReference type="ARBA" id="ARBA00022574"/>
    </source>
</evidence>
<evidence type="ECO:0000313" key="7">
    <source>
        <dbReference type="EMBL" id="VDN56173.1"/>
    </source>
</evidence>
<evidence type="ECO:0000256" key="5">
    <source>
        <dbReference type="SAM" id="MobiDB-lite"/>
    </source>
</evidence>
<dbReference type="STRING" id="318479.A0A0N4U4R2"/>
<keyword evidence="4" id="KW-0677">Repeat</keyword>